<evidence type="ECO:0000313" key="3">
    <source>
        <dbReference type="Proteomes" id="UP000199690"/>
    </source>
</evidence>
<keyword evidence="1" id="KW-1133">Transmembrane helix</keyword>
<reference evidence="2 3" key="1">
    <citation type="submission" date="2016-10" db="EMBL/GenBank/DDBJ databases">
        <authorList>
            <person name="Varghese N."/>
            <person name="Submissions S."/>
        </authorList>
    </citation>
    <scope>NUCLEOTIDE SEQUENCE [LARGE SCALE GENOMIC DNA]</scope>
    <source>
        <strain evidence="2 3">CGMCC 4.3529</strain>
    </source>
</reference>
<protein>
    <submittedName>
        <fullName evidence="2">Uncharacterized protein</fullName>
    </submittedName>
</protein>
<evidence type="ECO:0000313" key="2">
    <source>
        <dbReference type="EMBL" id="SFC12165.1"/>
    </source>
</evidence>
<feature type="non-terminal residue" evidence="2">
    <location>
        <position position="46"/>
    </location>
</feature>
<dbReference type="EMBL" id="FOME01000001">
    <property type="protein sequence ID" value="SFC12165.1"/>
    <property type="molecule type" value="Genomic_DNA"/>
</dbReference>
<proteinExistence type="predicted"/>
<keyword evidence="1" id="KW-0472">Membrane</keyword>
<keyword evidence="3" id="KW-1185">Reference proteome</keyword>
<name>A0ABY1DHN9_9PSEU</name>
<keyword evidence="1" id="KW-0812">Transmembrane</keyword>
<organism evidence="2 3">
    <name type="scientific">Saccharopolyspora kobensis</name>
    <dbReference type="NCBI Taxonomy" id="146035"/>
    <lineage>
        <taxon>Bacteria</taxon>
        <taxon>Bacillati</taxon>
        <taxon>Actinomycetota</taxon>
        <taxon>Actinomycetes</taxon>
        <taxon>Pseudonocardiales</taxon>
        <taxon>Pseudonocardiaceae</taxon>
        <taxon>Saccharopolyspora</taxon>
    </lineage>
</organism>
<gene>
    <name evidence="2" type="ORF">SAMN05216506_1011</name>
</gene>
<sequence>MRSLDLAVIGLYLVAMPVLGLLLGGRQKSSQDYFVGSRQLPWWAVC</sequence>
<accession>A0ABY1DHN9</accession>
<feature type="transmembrane region" description="Helical" evidence="1">
    <location>
        <begin position="6"/>
        <end position="24"/>
    </location>
</feature>
<evidence type="ECO:0000256" key="1">
    <source>
        <dbReference type="SAM" id="Phobius"/>
    </source>
</evidence>
<comment type="caution">
    <text evidence="2">The sequence shown here is derived from an EMBL/GenBank/DDBJ whole genome shotgun (WGS) entry which is preliminary data.</text>
</comment>
<dbReference type="Proteomes" id="UP000199690">
    <property type="component" value="Unassembled WGS sequence"/>
</dbReference>